<dbReference type="RefSeq" id="XP_024734887.1">
    <property type="nucleotide sequence ID" value="XM_024880572.1"/>
</dbReference>
<dbReference type="Gene3D" id="3.10.490.10">
    <property type="entry name" value="Gamma-glutamyl cyclotransferase-like"/>
    <property type="match status" value="1"/>
</dbReference>
<feature type="domain" description="Gamma-glutamylcyclotransferase AIG2-like" evidence="4">
    <location>
        <begin position="7"/>
        <end position="133"/>
    </location>
</feature>
<dbReference type="OrthoDB" id="1044435at2759"/>
<evidence type="ECO:0000256" key="2">
    <source>
        <dbReference type="ARBA" id="ARBA00022679"/>
    </source>
</evidence>
<keyword evidence="2" id="KW-0808">Transferase</keyword>
<protein>
    <recommendedName>
        <fullName evidence="3">Putative gamma-glutamylcyclotransferase</fullName>
    </recommendedName>
</protein>
<dbReference type="SUPFAM" id="SSF110857">
    <property type="entry name" value="Gamma-glutamyl cyclotransferase-like"/>
    <property type="match status" value="1"/>
</dbReference>
<evidence type="ECO:0000313" key="6">
    <source>
        <dbReference type="Proteomes" id="UP000235371"/>
    </source>
</evidence>
<dbReference type="InterPro" id="IPR009288">
    <property type="entry name" value="AIG2-like_dom"/>
</dbReference>
<dbReference type="EMBL" id="KZ613838">
    <property type="protein sequence ID" value="PMD57983.1"/>
    <property type="molecule type" value="Genomic_DNA"/>
</dbReference>
<dbReference type="InterPro" id="IPR013024">
    <property type="entry name" value="GGCT-like"/>
</dbReference>
<reference evidence="5 6" key="1">
    <citation type="submission" date="2016-04" db="EMBL/GenBank/DDBJ databases">
        <title>A degradative enzymes factory behind the ericoid mycorrhizal symbiosis.</title>
        <authorList>
            <consortium name="DOE Joint Genome Institute"/>
            <person name="Martino E."/>
            <person name="Morin E."/>
            <person name="Grelet G."/>
            <person name="Kuo A."/>
            <person name="Kohler A."/>
            <person name="Daghino S."/>
            <person name="Barry K."/>
            <person name="Choi C."/>
            <person name="Cichocki N."/>
            <person name="Clum A."/>
            <person name="Copeland A."/>
            <person name="Hainaut M."/>
            <person name="Haridas S."/>
            <person name="Labutti K."/>
            <person name="Lindquist E."/>
            <person name="Lipzen A."/>
            <person name="Khouja H.-R."/>
            <person name="Murat C."/>
            <person name="Ohm R."/>
            <person name="Olson A."/>
            <person name="Spatafora J."/>
            <person name="Veneault-Fourrey C."/>
            <person name="Henrissat B."/>
            <person name="Grigoriev I."/>
            <person name="Martin F."/>
            <person name="Perotto S."/>
        </authorList>
    </citation>
    <scope>NUCLEOTIDE SEQUENCE [LARGE SCALE GENOMIC DNA]</scope>
    <source>
        <strain evidence="5 6">E</strain>
    </source>
</reference>
<evidence type="ECO:0000259" key="4">
    <source>
        <dbReference type="Pfam" id="PF06094"/>
    </source>
</evidence>
<dbReference type="InterPro" id="IPR036568">
    <property type="entry name" value="GGCT-like_sf"/>
</dbReference>
<keyword evidence="6" id="KW-1185">Reference proteome</keyword>
<gene>
    <name evidence="5" type="ORF">K444DRAFT_614670</name>
</gene>
<sequence>MGDHTAFFYGTLMAPEVLHRVCYGPGAVGKDPAKTFLASQLSVQPAILRDYCRHRVRGCDYPGIVPETGHTVRGTFVTGLTDGDIFRLDAFEGNEYERIKVKVELVEESGRFVEASTYMYTAGEECLEKKEWSYEEFRRDKIHRWADDSNEYQQVDDAVEGDPTGGRHIKTDIHASTYTKLAEDKKVLNATV</sequence>
<dbReference type="PANTHER" id="PTHR31544">
    <property type="entry name" value="AIG2-LIKE PROTEIN D"/>
    <property type="match status" value="1"/>
</dbReference>
<proteinExistence type="inferred from homology"/>
<dbReference type="AlphaFoldDB" id="A0A2J6T4W8"/>
<dbReference type="Pfam" id="PF06094">
    <property type="entry name" value="GGACT"/>
    <property type="match status" value="1"/>
</dbReference>
<evidence type="ECO:0000256" key="1">
    <source>
        <dbReference type="ARBA" id="ARBA00008861"/>
    </source>
</evidence>
<dbReference type="InterPro" id="IPR045038">
    <property type="entry name" value="AIG2-like"/>
</dbReference>
<dbReference type="CDD" id="cd06661">
    <property type="entry name" value="GGCT_like"/>
    <property type="match status" value="1"/>
</dbReference>
<accession>A0A2J6T4W8</accession>
<evidence type="ECO:0000256" key="3">
    <source>
        <dbReference type="ARBA" id="ARBA00030602"/>
    </source>
</evidence>
<comment type="similarity">
    <text evidence="1">Belongs to the gamma-glutamylcyclotransferase family.</text>
</comment>
<dbReference type="InParanoid" id="A0A2J6T4W8"/>
<dbReference type="GeneID" id="36588649"/>
<evidence type="ECO:0000313" key="5">
    <source>
        <dbReference type="EMBL" id="PMD57983.1"/>
    </source>
</evidence>
<name>A0A2J6T4W8_9HELO</name>
<organism evidence="5 6">
    <name type="scientific">Hyaloscypha bicolor E</name>
    <dbReference type="NCBI Taxonomy" id="1095630"/>
    <lineage>
        <taxon>Eukaryota</taxon>
        <taxon>Fungi</taxon>
        <taxon>Dikarya</taxon>
        <taxon>Ascomycota</taxon>
        <taxon>Pezizomycotina</taxon>
        <taxon>Leotiomycetes</taxon>
        <taxon>Helotiales</taxon>
        <taxon>Hyaloscyphaceae</taxon>
        <taxon>Hyaloscypha</taxon>
        <taxon>Hyaloscypha bicolor</taxon>
    </lineage>
</organism>
<dbReference type="GO" id="GO:0016740">
    <property type="term" value="F:transferase activity"/>
    <property type="evidence" value="ECO:0007669"/>
    <property type="project" value="UniProtKB-KW"/>
</dbReference>
<dbReference type="Proteomes" id="UP000235371">
    <property type="component" value="Unassembled WGS sequence"/>
</dbReference>
<dbReference type="PANTHER" id="PTHR31544:SF2">
    <property type="entry name" value="AIG2-LIKE PROTEIN D"/>
    <property type="match status" value="1"/>
</dbReference>